<gene>
    <name evidence="1" type="ORF">BD410DRAFT_893163</name>
</gene>
<sequence>MCTATANRFMIKLEVAPSLHTNATCTTKRSVSWDRCFPAVAIARLPVRKTQISGTEQSFLTDMESLEQNMMTMEHMVAVTIVTALEVVGAVEVDGVEETAGETTEIVTATTATVEAVIVEQGIYGVPKLSVTFSDGISKSSDCAPYVVSLSHFPALHCMRICLVYGKFDAPVLVSSLGLHLEC</sequence>
<name>A0A4R5XFN5_9AGAM</name>
<accession>A0A4R5XFN5</accession>
<organism evidence="1 2">
    <name type="scientific">Rickenella mellea</name>
    <dbReference type="NCBI Taxonomy" id="50990"/>
    <lineage>
        <taxon>Eukaryota</taxon>
        <taxon>Fungi</taxon>
        <taxon>Dikarya</taxon>
        <taxon>Basidiomycota</taxon>
        <taxon>Agaricomycotina</taxon>
        <taxon>Agaricomycetes</taxon>
        <taxon>Hymenochaetales</taxon>
        <taxon>Rickenellaceae</taxon>
        <taxon>Rickenella</taxon>
    </lineage>
</organism>
<protein>
    <submittedName>
        <fullName evidence="1">Uncharacterized protein</fullName>
    </submittedName>
</protein>
<dbReference type="EMBL" id="ML170156">
    <property type="protein sequence ID" value="TDL29969.1"/>
    <property type="molecule type" value="Genomic_DNA"/>
</dbReference>
<proteinExistence type="predicted"/>
<dbReference type="Proteomes" id="UP000294933">
    <property type="component" value="Unassembled WGS sequence"/>
</dbReference>
<keyword evidence="2" id="KW-1185">Reference proteome</keyword>
<reference evidence="1 2" key="1">
    <citation type="submission" date="2018-06" db="EMBL/GenBank/DDBJ databases">
        <title>A transcriptomic atlas of mushroom development highlights an independent origin of complex multicellularity.</title>
        <authorList>
            <consortium name="DOE Joint Genome Institute"/>
            <person name="Krizsan K."/>
            <person name="Almasi E."/>
            <person name="Merenyi Z."/>
            <person name="Sahu N."/>
            <person name="Viragh M."/>
            <person name="Koszo T."/>
            <person name="Mondo S."/>
            <person name="Kiss B."/>
            <person name="Balint B."/>
            <person name="Kues U."/>
            <person name="Barry K."/>
            <person name="Hegedus J.C."/>
            <person name="Henrissat B."/>
            <person name="Johnson J."/>
            <person name="Lipzen A."/>
            <person name="Ohm R."/>
            <person name="Nagy I."/>
            <person name="Pangilinan J."/>
            <person name="Yan J."/>
            <person name="Xiong Y."/>
            <person name="Grigoriev I.V."/>
            <person name="Hibbett D.S."/>
            <person name="Nagy L.G."/>
        </authorList>
    </citation>
    <scope>NUCLEOTIDE SEQUENCE [LARGE SCALE GENOMIC DNA]</scope>
    <source>
        <strain evidence="1 2">SZMC22713</strain>
    </source>
</reference>
<dbReference type="VEuPathDB" id="FungiDB:BD410DRAFT_893163"/>
<dbReference type="AlphaFoldDB" id="A0A4R5XFN5"/>
<evidence type="ECO:0000313" key="2">
    <source>
        <dbReference type="Proteomes" id="UP000294933"/>
    </source>
</evidence>
<evidence type="ECO:0000313" key="1">
    <source>
        <dbReference type="EMBL" id="TDL29969.1"/>
    </source>
</evidence>